<keyword evidence="2 5" id="KW-0812">Transmembrane</keyword>
<evidence type="ECO:0000313" key="6">
    <source>
        <dbReference type="EMBL" id="TXL70570.1"/>
    </source>
</evidence>
<name>A0A5C8P9Y6_9HYPH</name>
<evidence type="ECO:0000256" key="4">
    <source>
        <dbReference type="ARBA" id="ARBA00023136"/>
    </source>
</evidence>
<dbReference type="Proteomes" id="UP000321638">
    <property type="component" value="Unassembled WGS sequence"/>
</dbReference>
<dbReference type="PANTHER" id="PTHR35371">
    <property type="entry name" value="INNER MEMBRANE PROTEIN"/>
    <property type="match status" value="1"/>
</dbReference>
<keyword evidence="3 5" id="KW-1133">Transmembrane helix</keyword>
<dbReference type="Gene3D" id="1.20.120.550">
    <property type="entry name" value="Membrane associated eicosanoid/glutathione metabolism-like domain"/>
    <property type="match status" value="1"/>
</dbReference>
<evidence type="ECO:0000313" key="7">
    <source>
        <dbReference type="Proteomes" id="UP000321638"/>
    </source>
</evidence>
<dbReference type="InterPro" id="IPR023352">
    <property type="entry name" value="MAPEG-like_dom_sf"/>
</dbReference>
<gene>
    <name evidence="6" type="ORF">FHP25_34105</name>
</gene>
<dbReference type="AlphaFoldDB" id="A0A5C8P9Y6"/>
<keyword evidence="4 5" id="KW-0472">Membrane</keyword>
<dbReference type="Pfam" id="PF01124">
    <property type="entry name" value="MAPEG"/>
    <property type="match status" value="1"/>
</dbReference>
<feature type="transmembrane region" description="Helical" evidence="5">
    <location>
        <begin position="120"/>
        <end position="138"/>
    </location>
</feature>
<protein>
    <recommendedName>
        <fullName evidence="8">MAPEG family protein</fullName>
    </recommendedName>
</protein>
<dbReference type="InterPro" id="IPR001129">
    <property type="entry name" value="Membr-assoc_MAPEG"/>
</dbReference>
<dbReference type="EMBL" id="VDUZ01000057">
    <property type="protein sequence ID" value="TXL70570.1"/>
    <property type="molecule type" value="Genomic_DNA"/>
</dbReference>
<accession>A0A5C8P9Y6</accession>
<feature type="transmembrane region" description="Helical" evidence="5">
    <location>
        <begin position="67"/>
        <end position="86"/>
    </location>
</feature>
<evidence type="ECO:0000256" key="3">
    <source>
        <dbReference type="ARBA" id="ARBA00022989"/>
    </source>
</evidence>
<dbReference type="GO" id="GO:0016020">
    <property type="term" value="C:membrane"/>
    <property type="evidence" value="ECO:0007669"/>
    <property type="project" value="UniProtKB-SubCell"/>
</dbReference>
<evidence type="ECO:0000256" key="2">
    <source>
        <dbReference type="ARBA" id="ARBA00022692"/>
    </source>
</evidence>
<keyword evidence="7" id="KW-1185">Reference proteome</keyword>
<feature type="transmembrane region" description="Helical" evidence="5">
    <location>
        <begin position="17"/>
        <end position="36"/>
    </location>
</feature>
<comment type="subcellular location">
    <subcellularLocation>
        <location evidence="1">Membrane</location>
    </subcellularLocation>
</comment>
<dbReference type="SUPFAM" id="SSF161084">
    <property type="entry name" value="MAPEG domain-like"/>
    <property type="match status" value="1"/>
</dbReference>
<comment type="caution">
    <text evidence="6">The sequence shown here is derived from an EMBL/GenBank/DDBJ whole genome shotgun (WGS) entry which is preliminary data.</text>
</comment>
<dbReference type="PANTHER" id="PTHR35371:SF1">
    <property type="entry name" value="BLR7753 PROTEIN"/>
    <property type="match status" value="1"/>
</dbReference>
<feature type="transmembrane region" description="Helical" evidence="5">
    <location>
        <begin position="92"/>
        <end position="113"/>
    </location>
</feature>
<proteinExistence type="predicted"/>
<evidence type="ECO:0000256" key="1">
    <source>
        <dbReference type="ARBA" id="ARBA00004370"/>
    </source>
</evidence>
<organism evidence="6 7">
    <name type="scientific">Vineibacter terrae</name>
    <dbReference type="NCBI Taxonomy" id="2586908"/>
    <lineage>
        <taxon>Bacteria</taxon>
        <taxon>Pseudomonadati</taxon>
        <taxon>Pseudomonadota</taxon>
        <taxon>Alphaproteobacteria</taxon>
        <taxon>Hyphomicrobiales</taxon>
        <taxon>Vineibacter</taxon>
    </lineage>
</organism>
<reference evidence="6 7" key="1">
    <citation type="submission" date="2019-06" db="EMBL/GenBank/DDBJ databases">
        <title>New taxonomy in bacterial strain CC-CFT640, isolated from vineyard.</title>
        <authorList>
            <person name="Lin S.-Y."/>
            <person name="Tsai C.-F."/>
            <person name="Young C.-C."/>
        </authorList>
    </citation>
    <scope>NUCLEOTIDE SEQUENCE [LARGE SCALE GENOMIC DNA]</scope>
    <source>
        <strain evidence="6 7">CC-CFT640</strain>
    </source>
</reference>
<dbReference type="OrthoDB" id="7743618at2"/>
<evidence type="ECO:0008006" key="8">
    <source>
        <dbReference type="Google" id="ProtNLM"/>
    </source>
</evidence>
<sequence length="139" mass="14866">MAMDNHGRGDMGTELSLLVWSVALTVGQMVVAAMGANMQVGLTKLAGNREDMPAITGWAGRAKRAHLNMLESLVLFAALVLVAHAAGKTNAMTVLGAQLFFWARLAYAVIYVAGIPWLRTLVWAVSLVGMILIFLQLVG</sequence>
<evidence type="ECO:0000256" key="5">
    <source>
        <dbReference type="SAM" id="Phobius"/>
    </source>
</evidence>